<feature type="region of interest" description="Disordered" evidence="1">
    <location>
        <begin position="1"/>
        <end position="34"/>
    </location>
</feature>
<feature type="compositionally biased region" description="Polar residues" evidence="1">
    <location>
        <begin position="103"/>
        <end position="117"/>
    </location>
</feature>
<accession>A0ABP1QXD4</accession>
<organism evidence="3 4">
    <name type="scientific">Orchesella dallaii</name>
    <dbReference type="NCBI Taxonomy" id="48710"/>
    <lineage>
        <taxon>Eukaryota</taxon>
        <taxon>Metazoa</taxon>
        <taxon>Ecdysozoa</taxon>
        <taxon>Arthropoda</taxon>
        <taxon>Hexapoda</taxon>
        <taxon>Collembola</taxon>
        <taxon>Entomobryomorpha</taxon>
        <taxon>Entomobryoidea</taxon>
        <taxon>Orchesellidae</taxon>
        <taxon>Orchesellinae</taxon>
        <taxon>Orchesella</taxon>
    </lineage>
</organism>
<comment type="caution">
    <text evidence="3">The sequence shown here is derived from an EMBL/GenBank/DDBJ whole genome shotgun (WGS) entry which is preliminary data.</text>
</comment>
<evidence type="ECO:0000256" key="2">
    <source>
        <dbReference type="SAM" id="Phobius"/>
    </source>
</evidence>
<keyword evidence="2" id="KW-1133">Transmembrane helix</keyword>
<evidence type="ECO:0000256" key="1">
    <source>
        <dbReference type="SAM" id="MobiDB-lite"/>
    </source>
</evidence>
<feature type="compositionally biased region" description="Polar residues" evidence="1">
    <location>
        <begin position="22"/>
        <end position="34"/>
    </location>
</feature>
<evidence type="ECO:0008006" key="5">
    <source>
        <dbReference type="Google" id="ProtNLM"/>
    </source>
</evidence>
<evidence type="ECO:0000313" key="3">
    <source>
        <dbReference type="EMBL" id="CAL8112854.1"/>
    </source>
</evidence>
<dbReference type="Proteomes" id="UP001642540">
    <property type="component" value="Unassembled WGS sequence"/>
</dbReference>
<keyword evidence="2" id="KW-0812">Transmembrane</keyword>
<name>A0ABP1QXD4_9HEXA</name>
<dbReference type="PANTHER" id="PTHR34929:SF1">
    <property type="entry name" value="INAF MOTIF CONTAINING 2"/>
    <property type="match status" value="1"/>
</dbReference>
<dbReference type="EMBL" id="CAXLJM020000049">
    <property type="protein sequence ID" value="CAL8112854.1"/>
    <property type="molecule type" value="Genomic_DNA"/>
</dbReference>
<evidence type="ECO:0000313" key="4">
    <source>
        <dbReference type="Proteomes" id="UP001642540"/>
    </source>
</evidence>
<feature type="region of interest" description="Disordered" evidence="1">
    <location>
        <begin position="74"/>
        <end position="159"/>
    </location>
</feature>
<gene>
    <name evidence="3" type="ORF">ODALV1_LOCUS15810</name>
</gene>
<dbReference type="Pfam" id="PF15018">
    <property type="entry name" value="InaF-motif"/>
    <property type="match status" value="1"/>
</dbReference>
<dbReference type="PANTHER" id="PTHR34929">
    <property type="entry name" value="ZGC:153157"/>
    <property type="match status" value="1"/>
</dbReference>
<feature type="transmembrane region" description="Helical" evidence="2">
    <location>
        <begin position="42"/>
        <end position="68"/>
    </location>
</feature>
<protein>
    <recommendedName>
        <fullName evidence="5">Transmembrane protein INAFM2</fullName>
    </recommendedName>
</protein>
<dbReference type="InterPro" id="IPR029162">
    <property type="entry name" value="InaF-motif"/>
</dbReference>
<keyword evidence="4" id="KW-1185">Reference proteome</keyword>
<reference evidence="3 4" key="1">
    <citation type="submission" date="2024-08" db="EMBL/GenBank/DDBJ databases">
        <authorList>
            <person name="Cucini C."/>
            <person name="Frati F."/>
        </authorList>
    </citation>
    <scope>NUCLEOTIDE SEQUENCE [LARGE SCALE GENOMIC DNA]</scope>
</reference>
<proteinExistence type="predicted"/>
<sequence length="159" mass="17334">MGKESRRSLGGSNGDISGQVADMQSSSKSAGKSGETSKIMRILTVIAYVIGVSSGAALLSAYYIFLWVPHPTSPMQRPTDSPFSLAQHGNTHLAGGSHYHYQNKISYPNSLDKTNYQPVRASKRASKTTPSPHLPKPQYLLRNPAYQTTLRPGRGQPYQ</sequence>
<feature type="compositionally biased region" description="Polar residues" evidence="1">
    <location>
        <begin position="74"/>
        <end position="90"/>
    </location>
</feature>
<keyword evidence="2" id="KW-0472">Membrane</keyword>